<reference evidence="2" key="1">
    <citation type="submission" date="2017-12" db="EMBL/GenBank/DDBJ databases">
        <authorList>
            <person name="Barbosa P."/>
            <person name="Usie A."/>
            <person name="Ramos A.M."/>
        </authorList>
    </citation>
    <scope>NUCLEOTIDE SEQUENCE</scope>
    <source>
        <strain evidence="2">HL8</strain>
        <tissue evidence="2">Leaves</tissue>
    </source>
</reference>
<reference evidence="2" key="3">
    <citation type="submission" date="2023-07" db="EMBL/GenBank/DDBJ databases">
        <title>An improved reference 1 genome and first organelle genomes of Quercus suber.</title>
        <authorList>
            <consortium name="Genosuber Consortium"/>
            <person name="Usie A."/>
            <person name="Serra O."/>
            <person name="Barros P."/>
        </authorList>
    </citation>
    <scope>NUCLEOTIDE SEQUENCE</scope>
    <source>
        <strain evidence="2">HL8</strain>
        <tissue evidence="2">Leaves</tissue>
    </source>
</reference>
<accession>A0AAW0M3J1</accession>
<keyword evidence="1" id="KW-0732">Signal</keyword>
<protein>
    <submittedName>
        <fullName evidence="2">Uncharacterized protein</fullName>
    </submittedName>
</protein>
<reference evidence="2" key="2">
    <citation type="journal article" date="2018" name="Sci. Data">
        <title>The draft genome sequence of cork oak.</title>
        <authorList>
            <person name="Ramos A.M."/>
            <person name="Usie A."/>
            <person name="Barbosa P."/>
            <person name="Barros P.M."/>
            <person name="Capote T."/>
            <person name="Chaves I."/>
            <person name="Simoes F."/>
            <person name="Abreu I."/>
            <person name="Carrasquinho I."/>
            <person name="Faro C."/>
            <person name="Guimaraes J.B."/>
            <person name="Mendonca D."/>
            <person name="Nobrega F."/>
            <person name="Rodrigues L."/>
            <person name="Saibo N.J.M."/>
            <person name="Varela M.C."/>
            <person name="Egas C."/>
            <person name="Matos J."/>
            <person name="Miguel C.M."/>
            <person name="Oliveira M.M."/>
            <person name="Ricardo C.P."/>
            <person name="Goncalves S."/>
        </authorList>
    </citation>
    <scope>NUCLEOTIDE SEQUENCE [LARGE SCALE GENOMIC DNA]</scope>
    <source>
        <strain evidence="2">HL8</strain>
    </source>
</reference>
<feature type="signal peptide" evidence="1">
    <location>
        <begin position="1"/>
        <end position="18"/>
    </location>
</feature>
<dbReference type="AlphaFoldDB" id="A0AAW0M3J1"/>
<dbReference type="EMBL" id="PKMF04000021">
    <property type="protein sequence ID" value="KAK7858142.1"/>
    <property type="molecule type" value="Genomic_DNA"/>
</dbReference>
<name>A0AAW0M3J1_QUESU</name>
<feature type="chain" id="PRO_5043765853" evidence="1">
    <location>
        <begin position="19"/>
        <end position="137"/>
    </location>
</feature>
<proteinExistence type="predicted"/>
<comment type="caution">
    <text evidence="2">The sequence shown here is derived from an EMBL/GenBank/DDBJ whole genome shotgun (WGS) entry which is preliminary data.</text>
</comment>
<evidence type="ECO:0000313" key="2">
    <source>
        <dbReference type="EMBL" id="KAK7858142.1"/>
    </source>
</evidence>
<organism evidence="2">
    <name type="scientific">Quercus suber</name>
    <name type="common">Cork oak</name>
    <dbReference type="NCBI Taxonomy" id="58331"/>
    <lineage>
        <taxon>Eukaryota</taxon>
        <taxon>Viridiplantae</taxon>
        <taxon>Streptophyta</taxon>
        <taxon>Embryophyta</taxon>
        <taxon>Tracheophyta</taxon>
        <taxon>Spermatophyta</taxon>
        <taxon>Magnoliopsida</taxon>
        <taxon>eudicotyledons</taxon>
        <taxon>Gunneridae</taxon>
        <taxon>Pentapetalae</taxon>
        <taxon>rosids</taxon>
        <taxon>fabids</taxon>
        <taxon>Fagales</taxon>
        <taxon>Fagaceae</taxon>
        <taxon>Quercus</taxon>
    </lineage>
</organism>
<evidence type="ECO:0000256" key="1">
    <source>
        <dbReference type="SAM" id="SignalP"/>
    </source>
</evidence>
<sequence>MATILPFLLLSAIFTKEAQQGESIVNLGSSLTPTSKSSWLSRFGIPEKTVVWTANRDKPPALASVTLNFTSDGRLIMQLAQGEEMAIAIPPEHATLASMLGEVTAHIVVGIDFEIKSTMLLGLTRMVLSKTDNSLAK</sequence>
<gene>
    <name evidence="2" type="ORF">CFP56_013784</name>
</gene>